<dbReference type="EMBL" id="BFAV01000003">
    <property type="protein sequence ID" value="GBF31852.1"/>
    <property type="molecule type" value="Genomic_DNA"/>
</dbReference>
<keyword evidence="2" id="KW-1185">Reference proteome</keyword>
<gene>
    <name evidence="1" type="ORF">DCCM_0036</name>
</gene>
<dbReference type="Proteomes" id="UP000239549">
    <property type="component" value="Unassembled WGS sequence"/>
</dbReference>
<reference evidence="2" key="1">
    <citation type="submission" date="2018-02" db="EMBL/GenBank/DDBJ databases">
        <title>Genome sequence of Desulfocucumis palustris strain NAW-5.</title>
        <authorList>
            <person name="Watanabe M."/>
            <person name="Kojima H."/>
            <person name="Fukui M."/>
        </authorList>
    </citation>
    <scope>NUCLEOTIDE SEQUENCE [LARGE SCALE GENOMIC DNA]</scope>
    <source>
        <strain evidence="2">NAW-5</strain>
    </source>
</reference>
<name>A0A2L2X7B5_9FIRM</name>
<organism evidence="1 2">
    <name type="scientific">Desulfocucumis palustris</name>
    <dbReference type="NCBI Taxonomy" id="1898651"/>
    <lineage>
        <taxon>Bacteria</taxon>
        <taxon>Bacillati</taxon>
        <taxon>Bacillota</taxon>
        <taxon>Clostridia</taxon>
        <taxon>Eubacteriales</taxon>
        <taxon>Desulfocucumaceae</taxon>
        <taxon>Desulfocucumis</taxon>
    </lineage>
</organism>
<sequence>MDAKKNAYDIKFSIIMIDVIAKNERAKGGRQKASPFILGNNILPETVKIYGYTQLKKACPPSETGGFLS</sequence>
<accession>A0A2L2X7B5</accession>
<comment type="caution">
    <text evidence="1">The sequence shown here is derived from an EMBL/GenBank/DDBJ whole genome shotgun (WGS) entry which is preliminary data.</text>
</comment>
<protein>
    <submittedName>
        <fullName evidence="1">Uncharacterized protein</fullName>
    </submittedName>
</protein>
<evidence type="ECO:0000313" key="2">
    <source>
        <dbReference type="Proteomes" id="UP000239549"/>
    </source>
</evidence>
<dbReference type="AlphaFoldDB" id="A0A2L2X7B5"/>
<evidence type="ECO:0000313" key="1">
    <source>
        <dbReference type="EMBL" id="GBF31852.1"/>
    </source>
</evidence>
<proteinExistence type="predicted"/>